<feature type="transmembrane region" description="Helical" evidence="8">
    <location>
        <begin position="95"/>
        <end position="120"/>
    </location>
</feature>
<feature type="transmembrane region" description="Helical" evidence="8">
    <location>
        <begin position="483"/>
        <end position="511"/>
    </location>
</feature>
<feature type="transmembrane region" description="Helical" evidence="8">
    <location>
        <begin position="132"/>
        <end position="151"/>
    </location>
</feature>
<keyword evidence="7 8" id="KW-0472">Membrane</keyword>
<dbReference type="NCBIfam" id="TIGR02138">
    <property type="entry name" value="phosphate_pstC"/>
    <property type="match status" value="1"/>
</dbReference>
<feature type="transmembrane region" description="Helical" evidence="8">
    <location>
        <begin position="406"/>
        <end position="423"/>
    </location>
</feature>
<dbReference type="InterPro" id="IPR005672">
    <property type="entry name" value="Phosphate_PstA"/>
</dbReference>
<feature type="transmembrane region" description="Helical" evidence="8">
    <location>
        <begin position="292"/>
        <end position="314"/>
    </location>
</feature>
<feature type="transmembrane region" description="Helical" evidence="8">
    <location>
        <begin position="641"/>
        <end position="662"/>
    </location>
</feature>
<evidence type="ECO:0000256" key="5">
    <source>
        <dbReference type="ARBA" id="ARBA00022692"/>
    </source>
</evidence>
<protein>
    <recommendedName>
        <fullName evidence="9">ABC transmembrane type-1 domain-containing protein</fullName>
    </recommendedName>
</protein>
<feature type="domain" description="ABC transmembrane type-1" evidence="9">
    <location>
        <begin position="96"/>
        <end position="310"/>
    </location>
</feature>
<dbReference type="Proteomes" id="UP001208689">
    <property type="component" value="Chromosome"/>
</dbReference>
<dbReference type="CDD" id="cd06261">
    <property type="entry name" value="TM_PBP2"/>
    <property type="match status" value="2"/>
</dbReference>
<evidence type="ECO:0000256" key="8">
    <source>
        <dbReference type="SAM" id="Phobius"/>
    </source>
</evidence>
<organism evidence="10 11">
    <name type="scientific">Candidatus Lokiarchaeum ossiferum</name>
    <dbReference type="NCBI Taxonomy" id="2951803"/>
    <lineage>
        <taxon>Archaea</taxon>
        <taxon>Promethearchaeati</taxon>
        <taxon>Promethearchaeota</taxon>
        <taxon>Promethearchaeia</taxon>
        <taxon>Promethearchaeales</taxon>
        <taxon>Promethearchaeaceae</taxon>
        <taxon>Candidatus Lokiarchaeum</taxon>
    </lineage>
</organism>
<dbReference type="InterPro" id="IPR035906">
    <property type="entry name" value="MetI-like_sf"/>
</dbReference>
<sequence length="721" mass="79987">MSITKIQGPKSTIQDLVPNHTFLMKKELFIDKIIKNILIIAAFFSTFVVFAQIIFFFNEASGTFQEIPASEFIFSTRWRIDLDTEANTSYGSVPLIYGSLATTLLAMLIAVPVGVSTAIFISEMAPTKIKDFIKGSVEVLAGIPSIVWGSLGMTVLNPLIINLFNRPMGDSWLSGSVILSIMALPTIVSVSEDAIESVPISFREASLGVGANKWHTISNVVLPSASSGITTAIILGIGRAIGETMAILLITGANPIVPDPLNNIWSPISTITATIAKEFPETVFRGTHYKSLISLAIILFIIVIVINTTAEFILSRIQLKFNPKTQVNYEQKLNDIQKNCKVGKQTAKNRWETQFVTLQCKFQLWKERNSFRFSKIKHFWNKYNKYLGILILTLFVYAMAINFTTWWGALIFIILMGFCIYIFSDRLNIKSKQSVAFTLIRLTVILVIAVLSFVVGYIVYHGLPYMTRSFLLEFPSDIGRDGGILPAIIGTLLLTVGSVIVAVPLGVLAGIYLSEYAKDTPLTRFIRTGIDILNGTPSIVFGLFGWVFFIYFIGVNFYEPMRRPTLLAGILTLSLMILPTIIRTTEESVKSIPQNIREGSYALGATKWKTINKTVMKPASPGIITGIILSMGRSAGETAPIMFTAATLIVYAMPDTFLGVLLSPTMSLSYHLYALRSFIPGQSQRADATTFVLLILVLFLYLIAMFIRSKIKKQNKTNFHY</sequence>
<evidence type="ECO:0000256" key="1">
    <source>
        <dbReference type="ARBA" id="ARBA00004651"/>
    </source>
</evidence>
<dbReference type="EMBL" id="CP104013">
    <property type="protein sequence ID" value="UYP47779.1"/>
    <property type="molecule type" value="Genomic_DNA"/>
</dbReference>
<feature type="transmembrane region" description="Helical" evidence="8">
    <location>
        <begin position="383"/>
        <end position="400"/>
    </location>
</feature>
<feature type="transmembrane region" description="Helical" evidence="8">
    <location>
        <begin position="435"/>
        <end position="463"/>
    </location>
</feature>
<feature type="transmembrane region" description="Helical" evidence="8">
    <location>
        <begin position="220"/>
        <end position="241"/>
    </location>
</feature>
<feature type="transmembrane region" description="Helical" evidence="8">
    <location>
        <begin position="171"/>
        <end position="190"/>
    </location>
</feature>
<keyword evidence="3" id="KW-0813">Transport</keyword>
<evidence type="ECO:0000256" key="6">
    <source>
        <dbReference type="ARBA" id="ARBA00022989"/>
    </source>
</evidence>
<proteinExistence type="inferred from homology"/>
<feature type="transmembrane region" description="Helical" evidence="8">
    <location>
        <begin position="33"/>
        <end position="57"/>
    </location>
</feature>
<dbReference type="NCBIfam" id="TIGR00974">
    <property type="entry name" value="3a0107s02c"/>
    <property type="match status" value="1"/>
</dbReference>
<dbReference type="InterPro" id="IPR011864">
    <property type="entry name" value="Phosphate_PstC"/>
</dbReference>
<keyword evidence="6 8" id="KW-1133">Transmembrane helix</keyword>
<evidence type="ECO:0000259" key="9">
    <source>
        <dbReference type="PROSITE" id="PS50928"/>
    </source>
</evidence>
<feature type="domain" description="ABC transmembrane type-1" evidence="9">
    <location>
        <begin position="488"/>
        <end position="704"/>
    </location>
</feature>
<dbReference type="Pfam" id="PF00528">
    <property type="entry name" value="BPD_transp_1"/>
    <property type="match status" value="2"/>
</dbReference>
<evidence type="ECO:0000256" key="2">
    <source>
        <dbReference type="ARBA" id="ARBA00007069"/>
    </source>
</evidence>
<keyword evidence="11" id="KW-1185">Reference proteome</keyword>
<evidence type="ECO:0000256" key="4">
    <source>
        <dbReference type="ARBA" id="ARBA00022475"/>
    </source>
</evidence>
<keyword evidence="5 8" id="KW-0812">Transmembrane</keyword>
<feature type="transmembrane region" description="Helical" evidence="8">
    <location>
        <begin position="532"/>
        <end position="553"/>
    </location>
</feature>
<feature type="transmembrane region" description="Helical" evidence="8">
    <location>
        <begin position="688"/>
        <end position="707"/>
    </location>
</feature>
<evidence type="ECO:0000256" key="7">
    <source>
        <dbReference type="ARBA" id="ARBA00023136"/>
    </source>
</evidence>
<dbReference type="PROSITE" id="PS50928">
    <property type="entry name" value="ABC_TM1"/>
    <property type="match status" value="2"/>
</dbReference>
<keyword evidence="4" id="KW-1003">Cell membrane</keyword>
<reference evidence="10" key="1">
    <citation type="submission" date="2022-09" db="EMBL/GenBank/DDBJ databases">
        <title>Actin cytoskeleton and complex cell architecture in an #Asgard archaeon.</title>
        <authorList>
            <person name="Ponce Toledo R.I."/>
            <person name="Schleper C."/>
            <person name="Rodrigues Oliveira T."/>
            <person name="Wollweber F."/>
            <person name="Xu J."/>
            <person name="Rittmann S."/>
            <person name="Klingl A."/>
            <person name="Pilhofer M."/>
        </authorList>
    </citation>
    <scope>NUCLEOTIDE SEQUENCE</scope>
    <source>
        <strain evidence="10">B-35</strain>
    </source>
</reference>
<comment type="subcellular location">
    <subcellularLocation>
        <location evidence="1">Cell membrane</location>
        <topology evidence="1">Multi-pass membrane protein</topology>
    </subcellularLocation>
</comment>
<accession>A0ABY6HYZ2</accession>
<gene>
    <name evidence="10" type="ORF">NEF87_004064</name>
</gene>
<evidence type="ECO:0000313" key="11">
    <source>
        <dbReference type="Proteomes" id="UP001208689"/>
    </source>
</evidence>
<evidence type="ECO:0000256" key="3">
    <source>
        <dbReference type="ARBA" id="ARBA00022448"/>
    </source>
</evidence>
<dbReference type="PANTHER" id="PTHR43470">
    <property type="entry name" value="PHOSPHATE TRANSPORT SYSTEM PERMEASE PROTEIN PSTA-RELATED"/>
    <property type="match status" value="1"/>
</dbReference>
<dbReference type="Gene3D" id="1.10.3720.10">
    <property type="entry name" value="MetI-like"/>
    <property type="match status" value="2"/>
</dbReference>
<dbReference type="PANTHER" id="PTHR43470:SF3">
    <property type="entry name" value="PHOSPHATE TRANSPORT SYSTEM PERMEASE PROTEIN PSTA-RELATED"/>
    <property type="match status" value="1"/>
</dbReference>
<evidence type="ECO:0000313" key="10">
    <source>
        <dbReference type="EMBL" id="UYP47779.1"/>
    </source>
</evidence>
<dbReference type="SUPFAM" id="SSF161098">
    <property type="entry name" value="MetI-like"/>
    <property type="match status" value="2"/>
</dbReference>
<comment type="similarity">
    <text evidence="2">Belongs to the binding-protein-dependent transport system permease family. CysTW subfamily.</text>
</comment>
<name>A0ABY6HYZ2_9ARCH</name>
<dbReference type="InterPro" id="IPR000515">
    <property type="entry name" value="MetI-like"/>
</dbReference>
<feature type="transmembrane region" description="Helical" evidence="8">
    <location>
        <begin position="565"/>
        <end position="582"/>
    </location>
</feature>